<dbReference type="PANTHER" id="PTHR12526:SF595">
    <property type="entry name" value="BLL5217 PROTEIN"/>
    <property type="match status" value="1"/>
</dbReference>
<proteinExistence type="predicted"/>
<accession>A0ABU5RNT7</accession>
<reference evidence="3 4" key="1">
    <citation type="submission" date="2023-12" db="EMBL/GenBank/DDBJ databases">
        <title>Baltic Sea Cyanobacteria.</title>
        <authorList>
            <person name="Delbaje E."/>
            <person name="Fewer D.P."/>
            <person name="Shishido T.K."/>
        </authorList>
    </citation>
    <scope>NUCLEOTIDE SEQUENCE [LARGE SCALE GENOMIC DNA]</scope>
    <source>
        <strain evidence="3 4">UHCC 0139</strain>
    </source>
</reference>
<dbReference type="InterPro" id="IPR028098">
    <property type="entry name" value="Glyco_trans_4-like_N"/>
</dbReference>
<dbReference type="PANTHER" id="PTHR12526">
    <property type="entry name" value="GLYCOSYLTRANSFERASE"/>
    <property type="match status" value="1"/>
</dbReference>
<gene>
    <name evidence="3" type="ORF">VB738_00635</name>
</gene>
<feature type="domain" description="Glycosyl transferase family 1" evidence="1">
    <location>
        <begin position="170"/>
        <end position="303"/>
    </location>
</feature>
<evidence type="ECO:0000313" key="3">
    <source>
        <dbReference type="EMBL" id="MEA5389753.1"/>
    </source>
</evidence>
<sequence>MRIAQISTLHERVPPVGYGGTERVVHYLTEELVRRGHDVVLFASGDSLTSAKLCACVPQALRLSGQVSDASVHNMIQLDRVVEQLDNFDILHFHNGHSHFPLSNLLGIPHLNTLHGPLHAPEQKLLYAHFHRVPLVSISETQRQPVPGANWLGNVYHGLPNDLYHYQATPRPYLAFIGRISPEKRLDRAIAIATAVGLPLKVAAKIDPVDTSYFHDHIEPLLKNNPLVEFVGEVDDAGKQDLLGHALALLFPIDWPEPFGLVMIEANACGTPVIAWRNGSTPEVIRHGINGFLVDSLKEAIAAIGELERLDRARVRSHFEVSFSVSRQAEDYEQLYRHQIQASRCHSPAHRTPVHA</sequence>
<dbReference type="InterPro" id="IPR001296">
    <property type="entry name" value="Glyco_trans_1"/>
</dbReference>
<evidence type="ECO:0000259" key="1">
    <source>
        <dbReference type="Pfam" id="PF00534"/>
    </source>
</evidence>
<dbReference type="Pfam" id="PF13439">
    <property type="entry name" value="Glyco_transf_4"/>
    <property type="match status" value="1"/>
</dbReference>
<dbReference type="SUPFAM" id="SSF53756">
    <property type="entry name" value="UDP-Glycosyltransferase/glycogen phosphorylase"/>
    <property type="match status" value="1"/>
</dbReference>
<dbReference type="CDD" id="cd03802">
    <property type="entry name" value="GT4_AviGT4-like"/>
    <property type="match status" value="1"/>
</dbReference>
<evidence type="ECO:0000259" key="2">
    <source>
        <dbReference type="Pfam" id="PF13439"/>
    </source>
</evidence>
<evidence type="ECO:0000313" key="4">
    <source>
        <dbReference type="Proteomes" id="UP001304461"/>
    </source>
</evidence>
<dbReference type="EMBL" id="JAYGHX010000001">
    <property type="protein sequence ID" value="MEA5389753.1"/>
    <property type="molecule type" value="Genomic_DNA"/>
</dbReference>
<dbReference type="RefSeq" id="WP_323303890.1">
    <property type="nucleotide sequence ID" value="NZ_JAYGHX010000001.1"/>
</dbReference>
<name>A0ABU5RNT7_9CYAN</name>
<dbReference type="Pfam" id="PF00534">
    <property type="entry name" value="Glycos_transf_1"/>
    <property type="match status" value="1"/>
</dbReference>
<dbReference type="Proteomes" id="UP001304461">
    <property type="component" value="Unassembled WGS sequence"/>
</dbReference>
<feature type="domain" description="Glycosyltransferase subfamily 4-like N-terminal" evidence="2">
    <location>
        <begin position="18"/>
        <end position="125"/>
    </location>
</feature>
<keyword evidence="4" id="KW-1185">Reference proteome</keyword>
<dbReference type="Gene3D" id="3.40.50.2000">
    <property type="entry name" value="Glycogen Phosphorylase B"/>
    <property type="match status" value="2"/>
</dbReference>
<protein>
    <submittedName>
        <fullName evidence="3">Glycosyltransferase family 4 protein</fullName>
    </submittedName>
</protein>
<organism evidence="3 4">
    <name type="scientific">Cyanobium gracile UHCC 0139</name>
    <dbReference type="NCBI Taxonomy" id="3110308"/>
    <lineage>
        <taxon>Bacteria</taxon>
        <taxon>Bacillati</taxon>
        <taxon>Cyanobacteriota</taxon>
        <taxon>Cyanophyceae</taxon>
        <taxon>Synechococcales</taxon>
        <taxon>Prochlorococcaceae</taxon>
        <taxon>Cyanobium</taxon>
    </lineage>
</organism>
<comment type="caution">
    <text evidence="3">The sequence shown here is derived from an EMBL/GenBank/DDBJ whole genome shotgun (WGS) entry which is preliminary data.</text>
</comment>